<accession>F4RCG4</accession>
<evidence type="ECO:0000313" key="2">
    <source>
        <dbReference type="EMBL" id="EGG09967.1"/>
    </source>
</evidence>
<dbReference type="KEGG" id="mlr:MELLADRAFT_95190"/>
<proteinExistence type="predicted"/>
<dbReference type="GeneID" id="18937164"/>
<dbReference type="RefSeq" id="XP_007407021.1">
    <property type="nucleotide sequence ID" value="XM_007406959.1"/>
</dbReference>
<dbReference type="Proteomes" id="UP000001072">
    <property type="component" value="Unassembled WGS sequence"/>
</dbReference>
<feature type="compositionally biased region" description="Polar residues" evidence="1">
    <location>
        <begin position="220"/>
        <end position="233"/>
    </location>
</feature>
<keyword evidence="3" id="KW-1185">Reference proteome</keyword>
<evidence type="ECO:0000313" key="3">
    <source>
        <dbReference type="Proteomes" id="UP000001072"/>
    </source>
</evidence>
<evidence type="ECO:0000256" key="1">
    <source>
        <dbReference type="SAM" id="MobiDB-lite"/>
    </source>
</evidence>
<gene>
    <name evidence="2" type="ORF">MELLADRAFT_95190</name>
</gene>
<dbReference type="EMBL" id="GL883096">
    <property type="protein sequence ID" value="EGG09967.1"/>
    <property type="molecule type" value="Genomic_DNA"/>
</dbReference>
<reference evidence="3" key="1">
    <citation type="journal article" date="2011" name="Proc. Natl. Acad. Sci. U.S.A.">
        <title>Obligate biotrophy features unraveled by the genomic analysis of rust fungi.</title>
        <authorList>
            <person name="Duplessis S."/>
            <person name="Cuomo C.A."/>
            <person name="Lin Y.-C."/>
            <person name="Aerts A."/>
            <person name="Tisserant E."/>
            <person name="Veneault-Fourrey C."/>
            <person name="Joly D.L."/>
            <person name="Hacquard S."/>
            <person name="Amselem J."/>
            <person name="Cantarel B.L."/>
            <person name="Chiu R."/>
            <person name="Coutinho P.M."/>
            <person name="Feau N."/>
            <person name="Field M."/>
            <person name="Frey P."/>
            <person name="Gelhaye E."/>
            <person name="Goldberg J."/>
            <person name="Grabherr M.G."/>
            <person name="Kodira C.D."/>
            <person name="Kohler A."/>
            <person name="Kuees U."/>
            <person name="Lindquist E.A."/>
            <person name="Lucas S.M."/>
            <person name="Mago R."/>
            <person name="Mauceli E."/>
            <person name="Morin E."/>
            <person name="Murat C."/>
            <person name="Pangilinan J.L."/>
            <person name="Park R."/>
            <person name="Pearson M."/>
            <person name="Quesneville H."/>
            <person name="Rouhier N."/>
            <person name="Sakthikumar S."/>
            <person name="Salamov A.A."/>
            <person name="Schmutz J."/>
            <person name="Selles B."/>
            <person name="Shapiro H."/>
            <person name="Tanguay P."/>
            <person name="Tuskan G.A."/>
            <person name="Henrissat B."/>
            <person name="Van de Peer Y."/>
            <person name="Rouze P."/>
            <person name="Ellis J.G."/>
            <person name="Dodds P.N."/>
            <person name="Schein J.E."/>
            <person name="Zhong S."/>
            <person name="Hamelin R.C."/>
            <person name="Grigoriev I.V."/>
            <person name="Szabo L.J."/>
            <person name="Martin F."/>
        </authorList>
    </citation>
    <scope>NUCLEOTIDE SEQUENCE [LARGE SCALE GENOMIC DNA]</scope>
    <source>
        <strain evidence="3">98AG31 / pathotype 3-4-7</strain>
    </source>
</reference>
<sequence>MPRLSDYFDKFMTNKNRHVPVSIFNVNWLLLDKAHMSTKKTKIASCSSDVITYPGLPVLSEWRLSSAEWSKQFDLMVQYHRTIYNKLPSQLSYPIAPRLVLHKAIVLEIQMENQGRWMPAFRYDMAQQQNIWEHRLADGKMSDVGTRNELLVKQAIRDSEFVKDDVFDDNPYALGYALQNQSPIDGQIYPEYNSWDGLNTINELKLEGTGGRLISALNPLPSTSYRDNYTAQAGPSRNRRGGRPNNHHSRGGHVNGAQRSFPIHFTDFHTSNQHRQNGGGGQLQWSRGRPAIGPGSFVPPKQLLIEGAQVPGGGGGSAEKGKGPAGGNK</sequence>
<feature type="compositionally biased region" description="Gly residues" evidence="1">
    <location>
        <begin position="310"/>
        <end position="329"/>
    </location>
</feature>
<feature type="region of interest" description="Disordered" evidence="1">
    <location>
        <begin position="218"/>
        <end position="329"/>
    </location>
</feature>
<feature type="compositionally biased region" description="Basic residues" evidence="1">
    <location>
        <begin position="237"/>
        <end position="251"/>
    </location>
</feature>
<dbReference type="HOGENOM" id="CLU_844882_0_0_1"/>
<dbReference type="VEuPathDB" id="FungiDB:MELLADRAFT_95190"/>
<dbReference type="InParanoid" id="F4RCG4"/>
<dbReference type="AlphaFoldDB" id="F4RCG4"/>
<protein>
    <submittedName>
        <fullName evidence="2">Uncharacterized protein</fullName>
    </submittedName>
</protein>
<organism evidence="3">
    <name type="scientific">Melampsora larici-populina (strain 98AG31 / pathotype 3-4-7)</name>
    <name type="common">Poplar leaf rust fungus</name>
    <dbReference type="NCBI Taxonomy" id="747676"/>
    <lineage>
        <taxon>Eukaryota</taxon>
        <taxon>Fungi</taxon>
        <taxon>Dikarya</taxon>
        <taxon>Basidiomycota</taxon>
        <taxon>Pucciniomycotina</taxon>
        <taxon>Pucciniomycetes</taxon>
        <taxon>Pucciniales</taxon>
        <taxon>Melampsoraceae</taxon>
        <taxon>Melampsora</taxon>
    </lineage>
</organism>
<name>F4RCG4_MELLP</name>